<dbReference type="GO" id="GO:0015627">
    <property type="term" value="C:type II protein secretion system complex"/>
    <property type="evidence" value="ECO:0007669"/>
    <property type="project" value="TreeGrafter"/>
</dbReference>
<dbReference type="InterPro" id="IPR032789">
    <property type="entry name" value="T2SS-T3SS_pil_N"/>
</dbReference>
<dbReference type="Pfam" id="PF13629">
    <property type="entry name" value="T2SS-T3SS_pil_N"/>
    <property type="match status" value="1"/>
</dbReference>
<gene>
    <name evidence="3" type="ORF">BEN30_05335</name>
</gene>
<dbReference type="PRINTS" id="PR00811">
    <property type="entry name" value="BCTERIALGSPD"/>
</dbReference>
<proteinExistence type="inferred from homology"/>
<dbReference type="InterPro" id="IPR004846">
    <property type="entry name" value="T2SS/T3SS_dom"/>
</dbReference>
<evidence type="ECO:0000256" key="1">
    <source>
        <dbReference type="RuleBase" id="RU004003"/>
    </source>
</evidence>
<dbReference type="STRING" id="28181.BEN30_05335"/>
<name>A0A1E5QAQ1_9PROT</name>
<dbReference type="InterPro" id="IPR007055">
    <property type="entry name" value="BON_dom"/>
</dbReference>
<evidence type="ECO:0000259" key="2">
    <source>
        <dbReference type="PROSITE" id="PS50914"/>
    </source>
</evidence>
<dbReference type="Pfam" id="PF00263">
    <property type="entry name" value="Secretin"/>
    <property type="match status" value="1"/>
</dbReference>
<dbReference type="PROSITE" id="PS50914">
    <property type="entry name" value="BON"/>
    <property type="match status" value="1"/>
</dbReference>
<accession>A0A1E5QAQ1</accession>
<comment type="similarity">
    <text evidence="1">Belongs to the bacterial secretin family.</text>
</comment>
<protein>
    <recommendedName>
        <fullName evidence="2">BON domain-containing protein</fullName>
    </recommendedName>
</protein>
<dbReference type="InterPro" id="IPR050810">
    <property type="entry name" value="Bact_Secretion_Sys_Channel"/>
</dbReference>
<dbReference type="EMBL" id="MCGG01000010">
    <property type="protein sequence ID" value="OEJ68931.1"/>
    <property type="molecule type" value="Genomic_DNA"/>
</dbReference>
<keyword evidence="4" id="KW-1185">Reference proteome</keyword>
<feature type="domain" description="BON" evidence="2">
    <location>
        <begin position="121"/>
        <end position="191"/>
    </location>
</feature>
<organism evidence="3 4">
    <name type="scientific">Magnetovibrio blakemorei</name>
    <dbReference type="NCBI Taxonomy" id="28181"/>
    <lineage>
        <taxon>Bacteria</taxon>
        <taxon>Pseudomonadati</taxon>
        <taxon>Pseudomonadota</taxon>
        <taxon>Alphaproteobacteria</taxon>
        <taxon>Rhodospirillales</taxon>
        <taxon>Magnetovibrionaceae</taxon>
        <taxon>Magnetovibrio</taxon>
    </lineage>
</organism>
<dbReference type="InterPro" id="IPR001775">
    <property type="entry name" value="GspD/PilQ"/>
</dbReference>
<reference evidence="4" key="1">
    <citation type="submission" date="2016-07" db="EMBL/GenBank/DDBJ databases">
        <authorList>
            <person name="Florea S."/>
            <person name="Webb J.S."/>
            <person name="Jaromczyk J."/>
            <person name="Schardl C.L."/>
        </authorList>
    </citation>
    <scope>NUCLEOTIDE SEQUENCE [LARGE SCALE GENOMIC DNA]</scope>
    <source>
        <strain evidence="4">MV-1</strain>
    </source>
</reference>
<dbReference type="Proteomes" id="UP000095347">
    <property type="component" value="Unassembled WGS sequence"/>
</dbReference>
<evidence type="ECO:0000313" key="3">
    <source>
        <dbReference type="EMBL" id="OEJ68931.1"/>
    </source>
</evidence>
<dbReference type="Pfam" id="PF04972">
    <property type="entry name" value="BON"/>
    <property type="match status" value="1"/>
</dbReference>
<comment type="caution">
    <text evidence="3">The sequence shown here is derived from an EMBL/GenBank/DDBJ whole genome shotgun (WGS) entry which is preliminary data.</text>
</comment>
<evidence type="ECO:0000313" key="4">
    <source>
        <dbReference type="Proteomes" id="UP000095347"/>
    </source>
</evidence>
<dbReference type="PANTHER" id="PTHR30332:SF17">
    <property type="entry name" value="TYPE IV PILIATION SYSTEM PROTEIN DR_0774-RELATED"/>
    <property type="match status" value="1"/>
</dbReference>
<sequence length="476" mass="50482">MVFASVAMAQQVPGRGATVSAPFTAPVGTNITVSKKPLAPPSEKLKWLISEETEAVRVPLNKVVSVRLPGEVRNVVIANPDVADIILPQDGERTHAFILAKAVGSTSIVFEDVDGNILFNGDIQVDVDVAGIRAAFKELMGDEKITVSSQRNGVFINGFVRNAGTSAQAINIARRFVPDSLDIINNLEVLGSRQVIMQVRVSEMKRTAIKKLGIDFTTTLEFGPASSATITPSYASSAVVAASTYATGTIIPSITGLGNITYRVMEENGLAKTLAEPTLTAISGETASFLAGGSFPMPTAIDNNGTVTYSQQPFGVRLNFTPTVMSDGQISLHLATEVSDRDTTVAVNGFPGLSVKRTETIVDLPSGGSMMISGLIKNTLTNTINGVPGLKDVPILGALFRSEQFQNEETELIVTVTAYLAAPVGHDARLALPSDGFVVSSDLDLYLLGHLHKQYAKTNLPPYATPLAGPYGYIME</sequence>
<dbReference type="GO" id="GO:0009306">
    <property type="term" value="P:protein secretion"/>
    <property type="evidence" value="ECO:0007669"/>
    <property type="project" value="InterPro"/>
</dbReference>
<dbReference type="PANTHER" id="PTHR30332">
    <property type="entry name" value="PROBABLE GENERAL SECRETION PATHWAY PROTEIN D"/>
    <property type="match status" value="1"/>
</dbReference>
<dbReference type="AlphaFoldDB" id="A0A1E5QAQ1"/>